<keyword evidence="2" id="KW-1185">Reference proteome</keyword>
<dbReference type="EMBL" id="CM039177">
    <property type="protein sequence ID" value="KAH9699496.1"/>
    <property type="molecule type" value="Genomic_DNA"/>
</dbReference>
<proteinExistence type="predicted"/>
<organism evidence="1 2">
    <name type="scientific">Citrus sinensis</name>
    <name type="common">Sweet orange</name>
    <name type="synonym">Citrus aurantium var. sinensis</name>
    <dbReference type="NCBI Taxonomy" id="2711"/>
    <lineage>
        <taxon>Eukaryota</taxon>
        <taxon>Viridiplantae</taxon>
        <taxon>Streptophyta</taxon>
        <taxon>Embryophyta</taxon>
        <taxon>Tracheophyta</taxon>
        <taxon>Spermatophyta</taxon>
        <taxon>Magnoliopsida</taxon>
        <taxon>eudicotyledons</taxon>
        <taxon>Gunneridae</taxon>
        <taxon>Pentapetalae</taxon>
        <taxon>rosids</taxon>
        <taxon>malvids</taxon>
        <taxon>Sapindales</taxon>
        <taxon>Rutaceae</taxon>
        <taxon>Aurantioideae</taxon>
        <taxon>Citrus</taxon>
    </lineage>
</organism>
<name>A0ACB8IRG7_CITSI</name>
<dbReference type="Proteomes" id="UP000829398">
    <property type="component" value="Chromosome 8"/>
</dbReference>
<protein>
    <submittedName>
        <fullName evidence="1">Pentatricopeptide repeat-containing protein</fullName>
    </submittedName>
</protein>
<evidence type="ECO:0000313" key="1">
    <source>
        <dbReference type="EMBL" id="KAH9699496.1"/>
    </source>
</evidence>
<comment type="caution">
    <text evidence="1">The sequence shown here is derived from an EMBL/GenBank/DDBJ whole genome shotgun (WGS) entry which is preliminary data.</text>
</comment>
<sequence length="515" mass="57395">MNSSATATILPQPFLPHQQNPNQNLTTRPQISIQTNNSKSTVNPTVQWTSSISRHCRSGRIAEAALEFTRMTLHGTNPNHITFITLLSGCADFPSQCLFLGAMIHGLVCKLGLDRNNVMVGTALLDMYAKFGRMDLATVVFDAMRVKSSFTWNAMIDGYMRNGDIESAVKMFDEMPVRNAISWTALLNGFAKRGYFEEALECFREMQISGVEPDYVTIISVLNACANVGMLGIGLWIHRFVLKQDFKDNVRVCNTLIDLYSRCGCIEFARQVFQRMHKRTLVSWNSIIVGFAVNGFVGEALEYFNSMQKEGFKPDGVSFTGALTACSHAGLIEDGLRYFDIMKKIYRVSPRIEHYGCIVDLYSRAGRLEDALNVVENMPMKPNEVVLGSLLAACRTKGDIILAERLMKYLVDLDPGVDSNYVLLANMYAAVGKWDGAGKIRRTMKGRGIQKKPGLSSIEIGSGIHEFMAGDRSHIESEHIYSMLELLSFDLKLCGYVPETVAGELYENDSVLVVK</sequence>
<evidence type="ECO:0000313" key="2">
    <source>
        <dbReference type="Proteomes" id="UP000829398"/>
    </source>
</evidence>
<gene>
    <name evidence="1" type="ORF">KPL71_024376</name>
</gene>
<accession>A0ACB8IRG7</accession>
<reference evidence="2" key="1">
    <citation type="journal article" date="2023" name="Hortic. Res.">
        <title>A chromosome-level phased genome enabling allele-level studies in sweet orange: a case study on citrus Huanglongbing tolerance.</title>
        <authorList>
            <person name="Wu B."/>
            <person name="Yu Q."/>
            <person name="Deng Z."/>
            <person name="Duan Y."/>
            <person name="Luo F."/>
            <person name="Gmitter F. Jr."/>
        </authorList>
    </citation>
    <scope>NUCLEOTIDE SEQUENCE [LARGE SCALE GENOMIC DNA]</scope>
    <source>
        <strain evidence="2">cv. Valencia</strain>
    </source>
</reference>